<evidence type="ECO:0008006" key="3">
    <source>
        <dbReference type="Google" id="ProtNLM"/>
    </source>
</evidence>
<gene>
    <name evidence="1" type="ORF">C7B77_10575</name>
</gene>
<dbReference type="EMBL" id="PVWO01000106">
    <property type="protein sequence ID" value="PSB56834.1"/>
    <property type="molecule type" value="Genomic_DNA"/>
</dbReference>
<reference evidence="1 2" key="1">
    <citation type="submission" date="2018-03" db="EMBL/GenBank/DDBJ databases">
        <title>The ancient ancestry and fast evolution of plastids.</title>
        <authorList>
            <person name="Moore K.R."/>
            <person name="Magnabosco C."/>
            <person name="Momper L."/>
            <person name="Gold D.A."/>
            <person name="Bosak T."/>
            <person name="Fournier G.P."/>
        </authorList>
    </citation>
    <scope>NUCLEOTIDE SEQUENCE [LARGE SCALE GENOMIC DNA]</scope>
    <source>
        <strain evidence="1 2">CCALA 037</strain>
    </source>
</reference>
<proteinExistence type="predicted"/>
<comment type="caution">
    <text evidence="1">The sequence shown here is derived from an EMBL/GenBank/DDBJ whole genome shotgun (WGS) entry which is preliminary data.</text>
</comment>
<accession>A0A2T1GGP2</accession>
<dbReference type="OrthoDB" id="1550934at2"/>
<dbReference type="AlphaFoldDB" id="A0A2T1GGP2"/>
<dbReference type="RefSeq" id="WP_106303885.1">
    <property type="nucleotide sequence ID" value="NZ_PVWO01000106.1"/>
</dbReference>
<sequence length="149" mass="17038">MSDIKKKIEIPSDSDGFITLECPYCSSRFKLTVDFLEERSIIDLFCPCCGLKHDPNNFLLMREDVSEQVEIVAHNIVADLLNQFSANLQRNINSKSVKFKAGSPIPSEAEKSLWEREEMEDLTLKCCDVRVKVKYPQHDCIYCPECGVN</sequence>
<protein>
    <recommendedName>
        <fullName evidence="3">TFIIB-type zinc ribbon-containing protein</fullName>
    </recommendedName>
</protein>
<keyword evidence="2" id="KW-1185">Reference proteome</keyword>
<evidence type="ECO:0000313" key="1">
    <source>
        <dbReference type="EMBL" id="PSB56834.1"/>
    </source>
</evidence>
<organism evidence="1 2">
    <name type="scientific">Chamaesiphon polymorphus CCALA 037</name>
    <dbReference type="NCBI Taxonomy" id="2107692"/>
    <lineage>
        <taxon>Bacteria</taxon>
        <taxon>Bacillati</taxon>
        <taxon>Cyanobacteriota</taxon>
        <taxon>Cyanophyceae</taxon>
        <taxon>Gomontiellales</taxon>
        <taxon>Chamaesiphonaceae</taxon>
        <taxon>Chamaesiphon</taxon>
    </lineage>
</organism>
<evidence type="ECO:0000313" key="2">
    <source>
        <dbReference type="Proteomes" id="UP000238937"/>
    </source>
</evidence>
<dbReference type="Proteomes" id="UP000238937">
    <property type="component" value="Unassembled WGS sequence"/>
</dbReference>
<name>A0A2T1GGP2_9CYAN</name>